<organism evidence="2 3">
    <name type="scientific">Cinara cedri</name>
    <dbReference type="NCBI Taxonomy" id="506608"/>
    <lineage>
        <taxon>Eukaryota</taxon>
        <taxon>Metazoa</taxon>
        <taxon>Ecdysozoa</taxon>
        <taxon>Arthropoda</taxon>
        <taxon>Hexapoda</taxon>
        <taxon>Insecta</taxon>
        <taxon>Pterygota</taxon>
        <taxon>Neoptera</taxon>
        <taxon>Paraneoptera</taxon>
        <taxon>Hemiptera</taxon>
        <taxon>Sternorrhyncha</taxon>
        <taxon>Aphidomorpha</taxon>
        <taxon>Aphidoidea</taxon>
        <taxon>Aphididae</taxon>
        <taxon>Lachninae</taxon>
        <taxon>Cinara</taxon>
    </lineage>
</organism>
<accession>A0A5E4N171</accession>
<dbReference type="PANTHER" id="PTHR10666">
    <property type="entry name" value="UBIQUITIN"/>
    <property type="match status" value="1"/>
</dbReference>
<dbReference type="Proteomes" id="UP000325440">
    <property type="component" value="Unassembled WGS sequence"/>
</dbReference>
<evidence type="ECO:0000313" key="2">
    <source>
        <dbReference type="EMBL" id="VVC37691.1"/>
    </source>
</evidence>
<dbReference type="AlphaFoldDB" id="A0A5E4N171"/>
<dbReference type="PROSITE" id="PS50053">
    <property type="entry name" value="UBIQUITIN_2"/>
    <property type="match status" value="1"/>
</dbReference>
<name>A0A5E4N171_9HEMI</name>
<dbReference type="SUPFAM" id="SSF54236">
    <property type="entry name" value="Ubiquitin-like"/>
    <property type="match status" value="1"/>
</dbReference>
<proteinExistence type="predicted"/>
<dbReference type="Pfam" id="PF00240">
    <property type="entry name" value="ubiquitin"/>
    <property type="match status" value="1"/>
</dbReference>
<gene>
    <name evidence="2" type="ORF">CINCED_3A004762</name>
</gene>
<dbReference type="InterPro" id="IPR050158">
    <property type="entry name" value="Ubiquitin_ubiquitin-like"/>
</dbReference>
<dbReference type="InterPro" id="IPR029071">
    <property type="entry name" value="Ubiquitin-like_domsf"/>
</dbReference>
<sequence>MRIFVEMPTGKKIMMENICRKFTVLVSYYNVQNGSTLKLTVRDDSSGVEIFVKNLSGKTIALVVKPTGTIRDLKAEIQHNVGIKPENQRFTLQYSETLHTIFGIPSPRRLYQFILDQRFLSEDVLFLIIGIISLVEKVFNPFTALAPLRI</sequence>
<dbReference type="OrthoDB" id="1885901at2759"/>
<reference evidence="2 3" key="1">
    <citation type="submission" date="2019-08" db="EMBL/GenBank/DDBJ databases">
        <authorList>
            <person name="Alioto T."/>
            <person name="Alioto T."/>
            <person name="Gomez Garrido J."/>
        </authorList>
    </citation>
    <scope>NUCLEOTIDE SEQUENCE [LARGE SCALE GENOMIC DNA]</scope>
</reference>
<feature type="domain" description="Ubiquitin-like" evidence="1">
    <location>
        <begin position="48"/>
        <end position="93"/>
    </location>
</feature>
<dbReference type="InterPro" id="IPR000626">
    <property type="entry name" value="Ubiquitin-like_dom"/>
</dbReference>
<dbReference type="Gene3D" id="3.10.20.90">
    <property type="entry name" value="Phosphatidylinositol 3-kinase Catalytic Subunit, Chain A, domain 1"/>
    <property type="match status" value="1"/>
</dbReference>
<keyword evidence="3" id="KW-1185">Reference proteome</keyword>
<dbReference type="EMBL" id="CABPRJ010001452">
    <property type="protein sequence ID" value="VVC37691.1"/>
    <property type="molecule type" value="Genomic_DNA"/>
</dbReference>
<evidence type="ECO:0000313" key="3">
    <source>
        <dbReference type="Proteomes" id="UP000325440"/>
    </source>
</evidence>
<evidence type="ECO:0000259" key="1">
    <source>
        <dbReference type="PROSITE" id="PS50053"/>
    </source>
</evidence>
<protein>
    <submittedName>
        <fullName evidence="2">Ubiquitin-related domain,Ubiquitin domain</fullName>
    </submittedName>
</protein>